<name>A0A127K662_9RHOO</name>
<dbReference type="STRING" id="1134435.AC731_011210"/>
<dbReference type="KEGG" id="thu:AC731_011210"/>
<dbReference type="InterPro" id="IPR011990">
    <property type="entry name" value="TPR-like_helical_dom_sf"/>
</dbReference>
<reference evidence="3" key="1">
    <citation type="submission" date="2016-03" db="EMBL/GenBank/DDBJ databases">
        <authorList>
            <person name="Ma C."/>
            <person name="Zhou S."/>
            <person name="Yang G."/>
        </authorList>
    </citation>
    <scope>NUCLEOTIDE SEQUENCE [LARGE SCALE GENOMIC DNA]</scope>
    <source>
        <strain evidence="3">SgZ-1</strain>
    </source>
</reference>
<gene>
    <name evidence="2" type="ORF">AC731_011210</name>
</gene>
<dbReference type="AlphaFoldDB" id="A0A127K662"/>
<dbReference type="Pfam" id="PF14559">
    <property type="entry name" value="TPR_19"/>
    <property type="match status" value="1"/>
</dbReference>
<accession>A0A127K662</accession>
<protein>
    <submittedName>
        <fullName evidence="2">Uncharacterized protein</fullName>
    </submittedName>
</protein>
<feature type="chain" id="PRO_5007274869" evidence="1">
    <location>
        <begin position="25"/>
        <end position="218"/>
    </location>
</feature>
<dbReference type="EMBL" id="CP014646">
    <property type="protein sequence ID" value="AMO37458.1"/>
    <property type="molecule type" value="Genomic_DNA"/>
</dbReference>
<dbReference type="Gene3D" id="1.25.40.10">
    <property type="entry name" value="Tetratricopeptide repeat domain"/>
    <property type="match status" value="1"/>
</dbReference>
<keyword evidence="1" id="KW-0732">Signal</keyword>
<keyword evidence="3" id="KW-1185">Reference proteome</keyword>
<evidence type="ECO:0000256" key="1">
    <source>
        <dbReference type="SAM" id="SignalP"/>
    </source>
</evidence>
<dbReference type="Proteomes" id="UP000036902">
    <property type="component" value="Chromosome"/>
</dbReference>
<organism evidence="2 3">
    <name type="scientific">Thauera humireducens</name>
    <dbReference type="NCBI Taxonomy" id="1134435"/>
    <lineage>
        <taxon>Bacteria</taxon>
        <taxon>Pseudomonadati</taxon>
        <taxon>Pseudomonadota</taxon>
        <taxon>Betaproteobacteria</taxon>
        <taxon>Rhodocyclales</taxon>
        <taxon>Zoogloeaceae</taxon>
        <taxon>Thauera</taxon>
    </lineage>
</organism>
<sequence length="218" mass="24117">MDARRKSICLAVMTVCLLPVLALAQGNLDAMGCGTVQKQPGGYGPYDYRVAKDKLPLVERYHFDVGVETFTKQKTGPYGGDIGYTLGAFPNHHRALMAMVNLGIKERTNQPLGAKYTVACFLQRAETYQPEDGMVKVIYGLYHLKHGRPGEAVKKLEEARKIAGDDANVHYNLGLAYMDLKQHDKALESAHAAYALGFPLPGLKDRLRRAGAWRDLPQ</sequence>
<dbReference type="SUPFAM" id="SSF48452">
    <property type="entry name" value="TPR-like"/>
    <property type="match status" value="1"/>
</dbReference>
<evidence type="ECO:0000313" key="2">
    <source>
        <dbReference type="EMBL" id="AMO37458.1"/>
    </source>
</evidence>
<feature type="signal peptide" evidence="1">
    <location>
        <begin position="1"/>
        <end position="24"/>
    </location>
</feature>
<evidence type="ECO:0000313" key="3">
    <source>
        <dbReference type="Proteomes" id="UP000036902"/>
    </source>
</evidence>
<proteinExistence type="predicted"/>